<organism evidence="5 6">
    <name type="scientific">Piromyces finnis</name>
    <dbReference type="NCBI Taxonomy" id="1754191"/>
    <lineage>
        <taxon>Eukaryota</taxon>
        <taxon>Fungi</taxon>
        <taxon>Fungi incertae sedis</taxon>
        <taxon>Chytridiomycota</taxon>
        <taxon>Chytridiomycota incertae sedis</taxon>
        <taxon>Neocallimastigomycetes</taxon>
        <taxon>Neocallimastigales</taxon>
        <taxon>Neocallimastigaceae</taxon>
        <taxon>Piromyces</taxon>
    </lineage>
</organism>
<reference evidence="5 6" key="1">
    <citation type="submission" date="2016-08" db="EMBL/GenBank/DDBJ databases">
        <title>Genomes of anaerobic fungi encode conserved fungal cellulosomes for biomass hydrolysis.</title>
        <authorList>
            <consortium name="DOE Joint Genome Institute"/>
            <person name="Haitjema C.H."/>
            <person name="Gilmore S.P."/>
            <person name="Henske J.K."/>
            <person name="Solomon K.V."/>
            <person name="De Groot R."/>
            <person name="Kuo A."/>
            <person name="Mondo S.J."/>
            <person name="Salamov A.A."/>
            <person name="Labutti K."/>
            <person name="Zhao Z."/>
            <person name="Chiniquy J."/>
            <person name="Barry K."/>
            <person name="Brewer H.M."/>
            <person name="Purvine S.O."/>
            <person name="Wright A.T."/>
            <person name="Boxma B."/>
            <person name="Van Alen T."/>
            <person name="Hackstein J.H."/>
            <person name="Baker S.E."/>
            <person name="Grigoriev I.V."/>
            <person name="O'Malley M.A."/>
        </authorList>
    </citation>
    <scope>NUCLEOTIDE SEQUENCE [LARGE SCALE GENOMIC DNA]</scope>
    <source>
        <strain evidence="6">finn</strain>
    </source>
</reference>
<accession>A0A1Y1V2E1</accession>
<dbReference type="PRINTS" id="PR00094">
    <property type="entry name" value="ADENYLTKNASE"/>
</dbReference>
<gene>
    <name evidence="5" type="ORF">BCR36DRAFT_414432</name>
</gene>
<dbReference type="InterPro" id="IPR027417">
    <property type="entry name" value="P-loop_NTPase"/>
</dbReference>
<name>A0A1Y1V2E1_9FUNG</name>
<dbReference type="GO" id="GO:0016787">
    <property type="term" value="F:hydrolase activity"/>
    <property type="evidence" value="ECO:0007669"/>
    <property type="project" value="UniProtKB-KW"/>
</dbReference>
<evidence type="ECO:0000256" key="3">
    <source>
        <dbReference type="ARBA" id="ARBA00022777"/>
    </source>
</evidence>
<dbReference type="OrthoDB" id="439792at2759"/>
<dbReference type="AlphaFoldDB" id="A0A1Y1V2E1"/>
<keyword evidence="1 4" id="KW-0808">Transferase</keyword>
<dbReference type="Gene3D" id="3.40.50.300">
    <property type="entry name" value="P-loop containing nucleotide triphosphate hydrolases"/>
    <property type="match status" value="2"/>
</dbReference>
<keyword evidence="6" id="KW-1185">Reference proteome</keyword>
<dbReference type="EMBL" id="MCFH01000039">
    <property type="protein sequence ID" value="ORX45569.1"/>
    <property type="molecule type" value="Genomic_DNA"/>
</dbReference>
<dbReference type="CDD" id="cd01428">
    <property type="entry name" value="ADK"/>
    <property type="match status" value="1"/>
</dbReference>
<reference evidence="5 6" key="2">
    <citation type="submission" date="2016-08" db="EMBL/GenBank/DDBJ databases">
        <title>Pervasive Adenine N6-methylation of Active Genes in Fungi.</title>
        <authorList>
            <consortium name="DOE Joint Genome Institute"/>
            <person name="Mondo S.J."/>
            <person name="Dannebaum R.O."/>
            <person name="Kuo R.C."/>
            <person name="Labutti K."/>
            <person name="Haridas S."/>
            <person name="Kuo A."/>
            <person name="Salamov A."/>
            <person name="Ahrendt S.R."/>
            <person name="Lipzen A."/>
            <person name="Sullivan W."/>
            <person name="Andreopoulos W.B."/>
            <person name="Clum A."/>
            <person name="Lindquist E."/>
            <person name="Daum C."/>
            <person name="Ramamoorthy G.K."/>
            <person name="Gryganskyi A."/>
            <person name="Culley D."/>
            <person name="Magnuson J.K."/>
            <person name="James T.Y."/>
            <person name="O'Malley M.A."/>
            <person name="Stajich J.E."/>
            <person name="Spatafora J.W."/>
            <person name="Visel A."/>
            <person name="Grigoriev I.V."/>
        </authorList>
    </citation>
    <scope>NUCLEOTIDE SEQUENCE [LARGE SCALE GENOMIC DNA]</scope>
    <source>
        <strain evidence="6">finn</strain>
    </source>
</reference>
<keyword evidence="3 4" id="KW-0418">Kinase</keyword>
<dbReference type="STRING" id="1754191.A0A1Y1V2E1"/>
<evidence type="ECO:0000256" key="4">
    <source>
        <dbReference type="RuleBase" id="RU003330"/>
    </source>
</evidence>
<protein>
    <submittedName>
        <fullName evidence="5">p-loop containing nucleoside triphosphate hydrolase protein</fullName>
    </submittedName>
</protein>
<dbReference type="GO" id="GO:0006139">
    <property type="term" value="P:nucleobase-containing compound metabolic process"/>
    <property type="evidence" value="ECO:0007669"/>
    <property type="project" value="InterPro"/>
</dbReference>
<proteinExistence type="inferred from homology"/>
<evidence type="ECO:0000313" key="6">
    <source>
        <dbReference type="Proteomes" id="UP000193719"/>
    </source>
</evidence>
<sequence length="517" mass="59717">MEMKDLISKKKINGFAEYADKHDIFNIFHDMLQKLLTKQPMDPIEYMIEHLQQPQVPSIILHGITTSNTKVVGSILARKLNCEHIVVSELIKEAIEMKTSLGVQAESYYNDRRMVPDNIVISLIFKKIQDQSVVNRGWILQGYPKTREQALLMKRKGIIADSFILLDISEETVNKYISDMKYDTKTSTAYHEKYNPPPNNIRLDNLIDIPVEFLIRIKNKIEFYNRNLPNIANCFKSIYRSYYYPDGIYGKEEDVANAIYNNLGQRPIIDNPFCLKIAIAGLPGSGKTLLSEFIAKRYGVVHVSVENVILEEISTNSELGFILKSFVNHYNKAPKDIVLDLIVRRLKKEDCEQNGWILDGYPTTQEEIDGLNKFEIYPNRLIYLDVPKETCISRLVDRRIDTKTGYRHNIQNLPPEIEKMVGNAQQQQSLSKLRQQEHDKKSYVLERMEEMADLKEILIKNYKYKSRITNEGIMQNIEVDGIGEGVNPDCPSSSMNRAYDIIKGTLMRPVPYKISNY</sequence>
<evidence type="ECO:0000256" key="2">
    <source>
        <dbReference type="ARBA" id="ARBA00022741"/>
    </source>
</evidence>
<comment type="similarity">
    <text evidence="4">Belongs to the adenylate kinase family.</text>
</comment>
<evidence type="ECO:0000256" key="1">
    <source>
        <dbReference type="ARBA" id="ARBA00022679"/>
    </source>
</evidence>
<dbReference type="CDD" id="cd22979">
    <property type="entry name" value="DD_AK8"/>
    <property type="match status" value="1"/>
</dbReference>
<dbReference type="GO" id="GO:0005524">
    <property type="term" value="F:ATP binding"/>
    <property type="evidence" value="ECO:0007669"/>
    <property type="project" value="InterPro"/>
</dbReference>
<dbReference type="SUPFAM" id="SSF52540">
    <property type="entry name" value="P-loop containing nucleoside triphosphate hydrolases"/>
    <property type="match status" value="2"/>
</dbReference>
<dbReference type="InterPro" id="IPR000850">
    <property type="entry name" value="Adenylat/UMP-CMP_kin"/>
</dbReference>
<dbReference type="Proteomes" id="UP000193719">
    <property type="component" value="Unassembled WGS sequence"/>
</dbReference>
<dbReference type="GO" id="GO:0019205">
    <property type="term" value="F:nucleobase-containing compound kinase activity"/>
    <property type="evidence" value="ECO:0007669"/>
    <property type="project" value="InterPro"/>
</dbReference>
<dbReference type="Pfam" id="PF00406">
    <property type="entry name" value="ADK"/>
    <property type="match status" value="2"/>
</dbReference>
<dbReference type="SUPFAM" id="SSF47391">
    <property type="entry name" value="Dimerization-anchoring domain of cAMP-dependent PK regulatory subunit"/>
    <property type="match status" value="1"/>
</dbReference>
<keyword evidence="2" id="KW-0547">Nucleotide-binding</keyword>
<dbReference type="PANTHER" id="PTHR23359">
    <property type="entry name" value="NUCLEOTIDE KINASE"/>
    <property type="match status" value="1"/>
</dbReference>
<evidence type="ECO:0000313" key="5">
    <source>
        <dbReference type="EMBL" id="ORX45569.1"/>
    </source>
</evidence>
<comment type="caution">
    <text evidence="5">The sequence shown here is derived from an EMBL/GenBank/DDBJ whole genome shotgun (WGS) entry which is preliminary data.</text>
</comment>
<keyword evidence="5" id="KW-0378">Hydrolase</keyword>